<evidence type="ECO:0000313" key="9">
    <source>
        <dbReference type="Proteomes" id="UP000077755"/>
    </source>
</evidence>
<dbReference type="InterPro" id="IPR003657">
    <property type="entry name" value="WRKY_dom"/>
</dbReference>
<dbReference type="GO" id="GO:0003700">
    <property type="term" value="F:DNA-binding transcription factor activity"/>
    <property type="evidence" value="ECO:0007669"/>
    <property type="project" value="InterPro"/>
</dbReference>
<dbReference type="Pfam" id="PF03106">
    <property type="entry name" value="WRKY"/>
    <property type="match status" value="1"/>
</dbReference>
<evidence type="ECO:0000256" key="5">
    <source>
        <dbReference type="ARBA" id="ARBA00023242"/>
    </source>
</evidence>
<keyword evidence="4" id="KW-0804">Transcription</keyword>
<dbReference type="GO" id="GO:0005634">
    <property type="term" value="C:nucleus"/>
    <property type="evidence" value="ECO:0007669"/>
    <property type="project" value="UniProtKB-SubCell"/>
</dbReference>
<feature type="domain" description="WRKY" evidence="7">
    <location>
        <begin position="131"/>
        <end position="196"/>
    </location>
</feature>
<evidence type="ECO:0000259" key="7">
    <source>
        <dbReference type="PROSITE" id="PS50811"/>
    </source>
</evidence>
<evidence type="ECO:0000256" key="3">
    <source>
        <dbReference type="ARBA" id="ARBA00023125"/>
    </source>
</evidence>
<accession>A0AAF0WB26</accession>
<evidence type="ECO:0000256" key="4">
    <source>
        <dbReference type="ARBA" id="ARBA00023163"/>
    </source>
</evidence>
<dbReference type="InterPro" id="IPR044810">
    <property type="entry name" value="WRKY_plant"/>
</dbReference>
<proteinExistence type="predicted"/>
<dbReference type="AlphaFoldDB" id="A0AAF0WB26"/>
<dbReference type="GO" id="GO:0043565">
    <property type="term" value="F:sequence-specific DNA binding"/>
    <property type="evidence" value="ECO:0007669"/>
    <property type="project" value="InterPro"/>
</dbReference>
<dbReference type="Proteomes" id="UP000077755">
    <property type="component" value="Chromosome 1"/>
</dbReference>
<comment type="subcellular location">
    <subcellularLocation>
        <location evidence="1">Nucleus</location>
    </subcellularLocation>
</comment>
<sequence>MSGEDARELYYNDSFQRLLFTSNDSFSIAPLHYPSQYINYSDTSLYGSAKAFSLTSTYNSDLTIHPRENSLVIPSSNEAGNEEESADNSKKYKQSKLEGGDGGDSSKKISKQKLKAEEKESAPRFAFMTKSETDHLEDGYRWRKYGQKALKSSPYPRGYYRCTTQKCPVKKHVERSFEDPSIVITTYEGSHNHHLPASLRANLSIGSPSFLSPLNYPIHECYEDTNGTTRSNDYLQHSLTLGPLQHF</sequence>
<dbReference type="PANTHER" id="PTHR31221">
    <property type="entry name" value="WRKY TRANSCRIPTION FACTOR PROTEIN 1-RELATED"/>
    <property type="match status" value="1"/>
</dbReference>
<protein>
    <recommendedName>
        <fullName evidence="7">WRKY domain-containing protein</fullName>
    </recommendedName>
</protein>
<reference evidence="8" key="1">
    <citation type="journal article" date="2016" name="Nat. Genet.">
        <title>A high-quality carrot genome assembly provides new insights into carotenoid accumulation and asterid genome evolution.</title>
        <authorList>
            <person name="Iorizzo M."/>
            <person name="Ellison S."/>
            <person name="Senalik D."/>
            <person name="Zeng P."/>
            <person name="Satapoomin P."/>
            <person name="Huang J."/>
            <person name="Bowman M."/>
            <person name="Iovene M."/>
            <person name="Sanseverino W."/>
            <person name="Cavagnaro P."/>
            <person name="Yildiz M."/>
            <person name="Macko-Podgorni A."/>
            <person name="Moranska E."/>
            <person name="Grzebelus E."/>
            <person name="Grzebelus D."/>
            <person name="Ashrafi H."/>
            <person name="Zheng Z."/>
            <person name="Cheng S."/>
            <person name="Spooner D."/>
            <person name="Van Deynze A."/>
            <person name="Simon P."/>
        </authorList>
    </citation>
    <scope>NUCLEOTIDE SEQUENCE</scope>
    <source>
        <tissue evidence="8">Leaf</tissue>
    </source>
</reference>
<dbReference type="InterPro" id="IPR036576">
    <property type="entry name" value="WRKY_dom_sf"/>
</dbReference>
<dbReference type="FunFam" id="2.20.25.80:FF:000003">
    <property type="entry name" value="WRKY transcription factor 57"/>
    <property type="match status" value="1"/>
</dbReference>
<evidence type="ECO:0000256" key="6">
    <source>
        <dbReference type="SAM" id="MobiDB-lite"/>
    </source>
</evidence>
<keyword evidence="5" id="KW-0539">Nucleus</keyword>
<keyword evidence="2" id="KW-0805">Transcription regulation</keyword>
<gene>
    <name evidence="8" type="ORF">DCAR_0104209</name>
</gene>
<feature type="compositionally biased region" description="Basic and acidic residues" evidence="6">
    <location>
        <begin position="87"/>
        <end position="107"/>
    </location>
</feature>
<keyword evidence="3" id="KW-0238">DNA-binding</keyword>
<feature type="region of interest" description="Disordered" evidence="6">
    <location>
        <begin position="69"/>
        <end position="124"/>
    </location>
</feature>
<dbReference type="PANTHER" id="PTHR31221:SF358">
    <property type="entry name" value="WRKY TRANSCRIPTION FACTOR 71"/>
    <property type="match status" value="1"/>
</dbReference>
<evidence type="ECO:0000256" key="1">
    <source>
        <dbReference type="ARBA" id="ARBA00004123"/>
    </source>
</evidence>
<organism evidence="8 9">
    <name type="scientific">Daucus carota subsp. sativus</name>
    <name type="common">Carrot</name>
    <dbReference type="NCBI Taxonomy" id="79200"/>
    <lineage>
        <taxon>Eukaryota</taxon>
        <taxon>Viridiplantae</taxon>
        <taxon>Streptophyta</taxon>
        <taxon>Embryophyta</taxon>
        <taxon>Tracheophyta</taxon>
        <taxon>Spermatophyta</taxon>
        <taxon>Magnoliopsida</taxon>
        <taxon>eudicotyledons</taxon>
        <taxon>Gunneridae</taxon>
        <taxon>Pentapetalae</taxon>
        <taxon>asterids</taxon>
        <taxon>campanulids</taxon>
        <taxon>Apiales</taxon>
        <taxon>Apiaceae</taxon>
        <taxon>Apioideae</taxon>
        <taxon>Scandiceae</taxon>
        <taxon>Daucinae</taxon>
        <taxon>Daucus</taxon>
        <taxon>Daucus sect. Daucus</taxon>
    </lineage>
</organism>
<dbReference type="SUPFAM" id="SSF118290">
    <property type="entry name" value="WRKY DNA-binding domain"/>
    <property type="match status" value="1"/>
</dbReference>
<evidence type="ECO:0000256" key="2">
    <source>
        <dbReference type="ARBA" id="ARBA00023015"/>
    </source>
</evidence>
<dbReference type="EMBL" id="CP093343">
    <property type="protein sequence ID" value="WOG85023.1"/>
    <property type="molecule type" value="Genomic_DNA"/>
</dbReference>
<dbReference type="PROSITE" id="PS50811">
    <property type="entry name" value="WRKY"/>
    <property type="match status" value="1"/>
</dbReference>
<dbReference type="Gene3D" id="2.20.25.80">
    <property type="entry name" value="WRKY domain"/>
    <property type="match status" value="1"/>
</dbReference>
<evidence type="ECO:0000313" key="8">
    <source>
        <dbReference type="EMBL" id="WOG85023.1"/>
    </source>
</evidence>
<reference evidence="8" key="2">
    <citation type="submission" date="2022-03" db="EMBL/GenBank/DDBJ databases">
        <title>Draft title - Genomic analysis of global carrot germplasm unveils the trajectory of domestication and the origin of high carotenoid orange carrot.</title>
        <authorList>
            <person name="Iorizzo M."/>
            <person name="Ellison S."/>
            <person name="Senalik D."/>
            <person name="Macko-Podgorni A."/>
            <person name="Grzebelus D."/>
            <person name="Bostan H."/>
            <person name="Rolling W."/>
            <person name="Curaba J."/>
            <person name="Simon P."/>
        </authorList>
    </citation>
    <scope>NUCLEOTIDE SEQUENCE</scope>
    <source>
        <tissue evidence="8">Leaf</tissue>
    </source>
</reference>
<dbReference type="SMART" id="SM00774">
    <property type="entry name" value="WRKY"/>
    <property type="match status" value="1"/>
</dbReference>
<name>A0AAF0WB26_DAUCS</name>
<keyword evidence="9" id="KW-1185">Reference proteome</keyword>